<proteinExistence type="predicted"/>
<sequence>MTEHAEDEPDTGPEAPDDEHRLCLERARGALVLAGWQVDAGG</sequence>
<evidence type="ECO:0000256" key="1">
    <source>
        <dbReference type="SAM" id="MobiDB-lite"/>
    </source>
</evidence>
<keyword evidence="3" id="KW-1185">Reference proteome</keyword>
<reference evidence="2 3" key="1">
    <citation type="submission" date="2023-06" db="EMBL/GenBank/DDBJ databases">
        <authorList>
            <person name="Oyuntsetseg B."/>
            <person name="Kim S.B."/>
        </authorList>
    </citation>
    <scope>NUCLEOTIDE SEQUENCE [LARGE SCALE GENOMIC DNA]</scope>
    <source>
        <strain evidence="2 3">2-2</strain>
    </source>
</reference>
<protein>
    <submittedName>
        <fullName evidence="2">Uncharacterized protein</fullName>
    </submittedName>
</protein>
<organism evidence="2 3">
    <name type="scientific">Amycolatopsis nalaikhensis</name>
    <dbReference type="NCBI Taxonomy" id="715472"/>
    <lineage>
        <taxon>Bacteria</taxon>
        <taxon>Bacillati</taxon>
        <taxon>Actinomycetota</taxon>
        <taxon>Actinomycetes</taxon>
        <taxon>Pseudonocardiales</taxon>
        <taxon>Pseudonocardiaceae</taxon>
        <taxon>Amycolatopsis</taxon>
    </lineage>
</organism>
<feature type="compositionally biased region" description="Acidic residues" evidence="1">
    <location>
        <begin position="1"/>
        <end position="17"/>
    </location>
</feature>
<evidence type="ECO:0000313" key="2">
    <source>
        <dbReference type="EMBL" id="WIV55415.1"/>
    </source>
</evidence>
<dbReference type="RefSeq" id="WP_285452339.1">
    <property type="nucleotide sequence ID" value="NZ_CP127173.1"/>
</dbReference>
<feature type="region of interest" description="Disordered" evidence="1">
    <location>
        <begin position="1"/>
        <end position="20"/>
    </location>
</feature>
<evidence type="ECO:0000313" key="3">
    <source>
        <dbReference type="Proteomes" id="UP001227101"/>
    </source>
</evidence>
<gene>
    <name evidence="2" type="ORF">QP939_42455</name>
</gene>
<dbReference type="EMBL" id="CP127173">
    <property type="protein sequence ID" value="WIV55415.1"/>
    <property type="molecule type" value="Genomic_DNA"/>
</dbReference>
<name>A0ABY8XIF8_9PSEU</name>
<dbReference type="Proteomes" id="UP001227101">
    <property type="component" value="Chromosome"/>
</dbReference>
<accession>A0ABY8XIF8</accession>